<reference evidence="2" key="1">
    <citation type="submission" date="2021-05" db="EMBL/GenBank/DDBJ databases">
        <authorList>
            <person name="Pietrasiak N."/>
            <person name="Ward R."/>
            <person name="Stajich J.E."/>
            <person name="Kurbessoian T."/>
        </authorList>
    </citation>
    <scope>NUCLEOTIDE SEQUENCE</scope>
    <source>
        <strain evidence="2">JT2-VF2</strain>
    </source>
</reference>
<reference evidence="2" key="2">
    <citation type="journal article" date="2022" name="Microbiol. Resour. Announc.">
        <title>Metagenome Sequencing to Explore Phylogenomics of Terrestrial Cyanobacteria.</title>
        <authorList>
            <person name="Ward R.D."/>
            <person name="Stajich J.E."/>
            <person name="Johansen J.R."/>
            <person name="Huntemann M."/>
            <person name="Clum A."/>
            <person name="Foster B."/>
            <person name="Foster B."/>
            <person name="Roux S."/>
            <person name="Palaniappan K."/>
            <person name="Varghese N."/>
            <person name="Mukherjee S."/>
            <person name="Reddy T.B.K."/>
            <person name="Daum C."/>
            <person name="Copeland A."/>
            <person name="Chen I.A."/>
            <person name="Ivanova N.N."/>
            <person name="Kyrpides N.C."/>
            <person name="Shapiro N."/>
            <person name="Eloe-Fadrosh E.A."/>
            <person name="Pietrasiak N."/>
        </authorList>
    </citation>
    <scope>NUCLEOTIDE SEQUENCE</scope>
    <source>
        <strain evidence="2">JT2-VF2</strain>
    </source>
</reference>
<dbReference type="AlphaFoldDB" id="A0A951Q5Q1"/>
<protein>
    <submittedName>
        <fullName evidence="2">Thermonuclease family protein</fullName>
    </submittedName>
</protein>
<proteinExistence type="predicted"/>
<comment type="caution">
    <text evidence="2">The sequence shown here is derived from an EMBL/GenBank/DDBJ whole genome shotgun (WGS) entry which is preliminary data.</text>
</comment>
<dbReference type="InterPro" id="IPR035437">
    <property type="entry name" value="SNase_OB-fold_sf"/>
</dbReference>
<feature type="compositionally biased region" description="Polar residues" evidence="1">
    <location>
        <begin position="50"/>
        <end position="61"/>
    </location>
</feature>
<feature type="region of interest" description="Disordered" evidence="1">
    <location>
        <begin position="40"/>
        <end position="61"/>
    </location>
</feature>
<dbReference type="SUPFAM" id="SSF50199">
    <property type="entry name" value="Staphylococcal nuclease"/>
    <property type="match status" value="1"/>
</dbReference>
<evidence type="ECO:0000313" key="3">
    <source>
        <dbReference type="Proteomes" id="UP000715781"/>
    </source>
</evidence>
<evidence type="ECO:0000256" key="1">
    <source>
        <dbReference type="SAM" id="MobiDB-lite"/>
    </source>
</evidence>
<dbReference type="EMBL" id="JAHHHN010000069">
    <property type="protein sequence ID" value="MBW4566264.1"/>
    <property type="molecule type" value="Genomic_DNA"/>
</dbReference>
<dbReference type="Proteomes" id="UP000715781">
    <property type="component" value="Unassembled WGS sequence"/>
</dbReference>
<evidence type="ECO:0000313" key="2">
    <source>
        <dbReference type="EMBL" id="MBW4566264.1"/>
    </source>
</evidence>
<name>A0A951Q5Q1_9NOST</name>
<gene>
    <name evidence="2" type="ORF">KME32_35410</name>
</gene>
<sequence length="143" mass="16462">MKVYRQYLKGCDRTKQQLLQAEADAKSKKLGFWNQSQPMMPWDFRRGKKNTQPANTRSQTQQCDGAYPDICIPPNSADLDCSNIPYRRFRVVPPDPHGFDRDGDGVGCERISACFNAFLLCRVHRTTSRTSWYDARAGTVWHD</sequence>
<organism evidence="2 3">
    <name type="scientific">Mojavia pulchra JT2-VF2</name>
    <dbReference type="NCBI Taxonomy" id="287848"/>
    <lineage>
        <taxon>Bacteria</taxon>
        <taxon>Bacillati</taxon>
        <taxon>Cyanobacteriota</taxon>
        <taxon>Cyanophyceae</taxon>
        <taxon>Nostocales</taxon>
        <taxon>Nostocaceae</taxon>
    </lineage>
</organism>
<accession>A0A951Q5Q1</accession>